<keyword evidence="4" id="KW-1185">Reference proteome</keyword>
<dbReference type="InterPro" id="IPR001667">
    <property type="entry name" value="DDH_dom"/>
</dbReference>
<dbReference type="Pfam" id="PF01368">
    <property type="entry name" value="DHH"/>
    <property type="match status" value="1"/>
</dbReference>
<dbReference type="InterPro" id="IPR003156">
    <property type="entry name" value="DHHA1_dom"/>
</dbReference>
<dbReference type="AlphaFoldDB" id="A0A1Z5HY84"/>
<dbReference type="PANTHER" id="PTHR47618">
    <property type="entry name" value="BIFUNCTIONAL OLIGORIBONUCLEASE AND PAP PHOSPHATASE NRNA"/>
    <property type="match status" value="1"/>
</dbReference>
<dbReference type="Proteomes" id="UP000197032">
    <property type="component" value="Unassembled WGS sequence"/>
</dbReference>
<proteinExistence type="predicted"/>
<dbReference type="PANTHER" id="PTHR47618:SF1">
    <property type="entry name" value="BIFUNCTIONAL OLIGORIBONUCLEASE AND PAP PHOSPHATASE NRNA"/>
    <property type="match status" value="1"/>
</dbReference>
<name>A0A1Z5HY84_9FIRM</name>
<dbReference type="RefSeq" id="WP_088555273.1">
    <property type="nucleotide sequence ID" value="NZ_BDGJ01000215.1"/>
</dbReference>
<reference evidence="4" key="1">
    <citation type="journal article" date="2017" name="Appl. Environ. Microbiol.">
        <title>Genomic Analysis of Calderihabitans maritimus KKC1, a Thermophilic, Hydrogenogenic, Carboxydotrophic Bacterium Isolated from Marine Sediment.</title>
        <authorList>
            <person name="Omae K."/>
            <person name="Yoneda Y."/>
            <person name="Fukuyama Y."/>
            <person name="Yoshida T."/>
            <person name="Sako Y."/>
        </authorList>
    </citation>
    <scope>NUCLEOTIDE SEQUENCE [LARGE SCALE GENOMIC DNA]</scope>
    <source>
        <strain evidence="4">KKC1</strain>
    </source>
</reference>
<dbReference type="Pfam" id="PF02272">
    <property type="entry name" value="DHHA1"/>
    <property type="match status" value="1"/>
</dbReference>
<dbReference type="InterPro" id="IPR038763">
    <property type="entry name" value="DHH_sf"/>
</dbReference>
<dbReference type="GO" id="GO:0003676">
    <property type="term" value="F:nucleic acid binding"/>
    <property type="evidence" value="ECO:0007669"/>
    <property type="project" value="InterPro"/>
</dbReference>
<dbReference type="Gene3D" id="3.90.1640.10">
    <property type="entry name" value="inorganic pyrophosphatase (n-terminal core)"/>
    <property type="match status" value="1"/>
</dbReference>
<dbReference type="SUPFAM" id="SSF64182">
    <property type="entry name" value="DHH phosphoesterases"/>
    <property type="match status" value="1"/>
</dbReference>
<comment type="caution">
    <text evidence="3">The sequence shown here is derived from an EMBL/GenBank/DDBJ whole genome shotgun (WGS) entry which is preliminary data.</text>
</comment>
<gene>
    <name evidence="3" type="ORF">KKC1_34100</name>
</gene>
<dbReference type="EMBL" id="BDGJ01000215">
    <property type="protein sequence ID" value="GAW94301.1"/>
    <property type="molecule type" value="Genomic_DNA"/>
</dbReference>
<dbReference type="InterPro" id="IPR051319">
    <property type="entry name" value="Oligoribo/pAp-PDE_c-di-AMP_PDE"/>
</dbReference>
<organism evidence="3 4">
    <name type="scientific">Calderihabitans maritimus</name>
    <dbReference type="NCBI Taxonomy" id="1246530"/>
    <lineage>
        <taxon>Bacteria</taxon>
        <taxon>Bacillati</taxon>
        <taxon>Bacillota</taxon>
        <taxon>Clostridia</taxon>
        <taxon>Neomoorellales</taxon>
        <taxon>Calderihabitantaceae</taxon>
        <taxon>Calderihabitans</taxon>
    </lineage>
</organism>
<evidence type="ECO:0000313" key="3">
    <source>
        <dbReference type="EMBL" id="GAW94301.1"/>
    </source>
</evidence>
<protein>
    <submittedName>
        <fullName evidence="3">Phosphoesterase, RecJ-like</fullName>
    </submittedName>
</protein>
<evidence type="ECO:0000259" key="2">
    <source>
        <dbReference type="Pfam" id="PF02272"/>
    </source>
</evidence>
<evidence type="ECO:0000259" key="1">
    <source>
        <dbReference type="Pfam" id="PF01368"/>
    </source>
</evidence>
<feature type="domain" description="DDH" evidence="1">
    <location>
        <begin position="17"/>
        <end position="158"/>
    </location>
</feature>
<feature type="domain" description="DHHA1" evidence="2">
    <location>
        <begin position="234"/>
        <end position="321"/>
    </location>
</feature>
<dbReference type="Gene3D" id="3.10.310.30">
    <property type="match status" value="1"/>
</dbReference>
<dbReference type="OrthoDB" id="9803668at2"/>
<sequence length="326" mass="35969">MEQFSKVVDQLRQANEVLIVSHLIPDGDCLGSMLALAEGLQQLGKKAITVNGDEVPKMYRYLPGSEGILLPGSVKKIPEVIVFVDCTDVERAGDEFQTILQSETTVINIDHHISNTHFGDYNLINTEASAIGEIILRILEELNVTITPRIATALYTAIVTDTGSFQFENTTPECLEAAAKLLRCGAELELLRRNLWESRSLLNTRLLAYTLSNLRMTADGKIAWISLEKEYMDKLGAKSEDCEGLINYPKSIEGVEIGIFFREIEPGKVKVGFRSKEKVDVNLLASRFGGGGHKRAAGCTVEGSLETVIQDVIEEAEKLLRQTLKG</sequence>
<accession>A0A1Z5HY84</accession>
<evidence type="ECO:0000313" key="4">
    <source>
        <dbReference type="Proteomes" id="UP000197032"/>
    </source>
</evidence>